<keyword evidence="2 3" id="KW-0732">Signal</keyword>
<dbReference type="Pfam" id="PF13947">
    <property type="entry name" value="GUB_WAK_bind"/>
    <property type="match status" value="1"/>
</dbReference>
<reference evidence="5" key="2">
    <citation type="submission" date="2018-10" db="UniProtKB">
        <authorList>
            <consortium name="EnsemblPlants"/>
        </authorList>
    </citation>
    <scope>IDENTIFICATION</scope>
</reference>
<evidence type="ECO:0000256" key="2">
    <source>
        <dbReference type="ARBA" id="ARBA00022729"/>
    </source>
</evidence>
<dbReference type="OrthoDB" id="635050at2759"/>
<accession>A0A3B6UCW8</accession>
<evidence type="ECO:0000256" key="1">
    <source>
        <dbReference type="ARBA" id="ARBA00004167"/>
    </source>
</evidence>
<dbReference type="GO" id="GO:0030247">
    <property type="term" value="F:polysaccharide binding"/>
    <property type="evidence" value="ECO:0007669"/>
    <property type="project" value="InterPro"/>
</dbReference>
<evidence type="ECO:0000259" key="4">
    <source>
        <dbReference type="Pfam" id="PF13947"/>
    </source>
</evidence>
<evidence type="ECO:0000256" key="3">
    <source>
        <dbReference type="SAM" id="SignalP"/>
    </source>
</evidence>
<dbReference type="Gramene" id="TraesCSU02G250500.1">
    <property type="protein sequence ID" value="TraesCSU02G250500.1.cds1"/>
    <property type="gene ID" value="TraesCSU02G250500"/>
</dbReference>
<dbReference type="Gramene" id="TraesCSU03G0466200.1">
    <property type="protein sequence ID" value="TraesCSU03G0466200.1.CDS1"/>
    <property type="gene ID" value="TraesCSU03G0466200"/>
</dbReference>
<dbReference type="InterPro" id="IPR025287">
    <property type="entry name" value="WAK_GUB"/>
</dbReference>
<dbReference type="EnsemblPlants" id="TraesCSU02G250500.1">
    <property type="protein sequence ID" value="TraesCSU02G250500.1.cds1"/>
    <property type="gene ID" value="TraesCSU02G250500"/>
</dbReference>
<dbReference type="PANTHER" id="PTHR33138">
    <property type="entry name" value="OS01G0690200 PROTEIN"/>
    <property type="match status" value="1"/>
</dbReference>
<keyword evidence="6" id="KW-1185">Reference proteome</keyword>
<name>A0A3B6UCW8_WHEAT</name>
<dbReference type="STRING" id="4565.A0A3B6UCW8"/>
<dbReference type="PANTHER" id="PTHR33138:SF75">
    <property type="entry name" value="WALL-ASSOCIATED RECEPTOR KINASE GALACTURONAN-BINDING DOMAIN-CONTAINING PROTEIN"/>
    <property type="match status" value="1"/>
</dbReference>
<dbReference type="OMA" id="MSLNRMY"/>
<evidence type="ECO:0000313" key="6">
    <source>
        <dbReference type="Proteomes" id="UP000019116"/>
    </source>
</evidence>
<feature type="domain" description="Wall-associated receptor kinase galacturonan-binding" evidence="4">
    <location>
        <begin position="25"/>
        <end position="84"/>
    </location>
</feature>
<proteinExistence type="predicted"/>
<evidence type="ECO:0000313" key="5">
    <source>
        <dbReference type="EnsemblPlants" id="TraesCSU02G250500.1.cds1"/>
    </source>
</evidence>
<protein>
    <recommendedName>
        <fullName evidence="4">Wall-associated receptor kinase galacturonan-binding domain-containing protein</fullName>
    </recommendedName>
</protein>
<dbReference type="AlphaFoldDB" id="A0A3B6UCW8"/>
<comment type="subcellular location">
    <subcellularLocation>
        <location evidence="1">Membrane</location>
        <topology evidence="1">Single-pass membrane protein</topology>
    </subcellularLocation>
</comment>
<dbReference type="GO" id="GO:0016020">
    <property type="term" value="C:membrane"/>
    <property type="evidence" value="ECO:0007669"/>
    <property type="project" value="UniProtKB-SubCell"/>
</dbReference>
<organism evidence="5">
    <name type="scientific">Triticum aestivum</name>
    <name type="common">Wheat</name>
    <dbReference type="NCBI Taxonomy" id="4565"/>
    <lineage>
        <taxon>Eukaryota</taxon>
        <taxon>Viridiplantae</taxon>
        <taxon>Streptophyta</taxon>
        <taxon>Embryophyta</taxon>
        <taxon>Tracheophyta</taxon>
        <taxon>Spermatophyta</taxon>
        <taxon>Magnoliopsida</taxon>
        <taxon>Liliopsida</taxon>
        <taxon>Poales</taxon>
        <taxon>Poaceae</taxon>
        <taxon>BOP clade</taxon>
        <taxon>Pooideae</taxon>
        <taxon>Triticodae</taxon>
        <taxon>Triticeae</taxon>
        <taxon>Triticinae</taxon>
        <taxon>Triticum</taxon>
    </lineage>
</organism>
<sequence>MLLVLLLLCMPLLLGSRTQPLDASCAPAACGDLTITCLFWLLGHHEPSCGYPTFGITCDDPTGATVPSLSKSYLRLLGIRYGNCSVVAFHSGLVAGSDDPYRATRFNVCNSLALSPLAVSGANWELFFCNNCSRAPPPPVGALWLPNNCSSTTDAWSVHIGRRYETRPVGPAECKYSVVPVLPGSELRAWDNYVGIVGRGFLLEWTVPGDCAGMKPAPTPYVNNLASFRVCLLYLSHLVHF</sequence>
<feature type="chain" id="PRO_5043181763" description="Wall-associated receptor kinase galacturonan-binding domain-containing protein" evidence="3">
    <location>
        <begin position="16"/>
        <end position="241"/>
    </location>
</feature>
<feature type="signal peptide" evidence="3">
    <location>
        <begin position="1"/>
        <end position="15"/>
    </location>
</feature>
<dbReference type="Proteomes" id="UP000019116">
    <property type="component" value="Chromosome Un"/>
</dbReference>
<reference evidence="5" key="1">
    <citation type="submission" date="2018-08" db="EMBL/GenBank/DDBJ databases">
        <authorList>
            <person name="Rossello M."/>
        </authorList>
    </citation>
    <scope>NUCLEOTIDE SEQUENCE [LARGE SCALE GENOMIC DNA]</scope>
    <source>
        <strain evidence="5">cv. Chinese Spring</strain>
    </source>
</reference>